<protein>
    <recommendedName>
        <fullName evidence="2">histidine kinase</fullName>
        <ecNumber evidence="2">2.7.13.3</ecNumber>
    </recommendedName>
</protein>
<dbReference type="InterPro" id="IPR004358">
    <property type="entry name" value="Sig_transdc_His_kin-like_C"/>
</dbReference>
<evidence type="ECO:0000313" key="10">
    <source>
        <dbReference type="Proteomes" id="UP000016569"/>
    </source>
</evidence>
<dbReference type="InterPro" id="IPR005467">
    <property type="entry name" value="His_kinase_dom"/>
</dbReference>
<keyword evidence="3" id="KW-0597">Phosphoprotein</keyword>
<dbReference type="AlphaFoldDB" id="A0A8E0NDN8"/>
<feature type="compositionally biased region" description="Basic and acidic residues" evidence="7">
    <location>
        <begin position="164"/>
        <end position="174"/>
    </location>
</feature>
<dbReference type="PROSITE" id="PS50109">
    <property type="entry name" value="HIS_KIN"/>
    <property type="match status" value="1"/>
</dbReference>
<feature type="region of interest" description="Disordered" evidence="7">
    <location>
        <begin position="147"/>
        <end position="174"/>
    </location>
</feature>
<keyword evidence="4" id="KW-0808">Transferase</keyword>
<evidence type="ECO:0000256" key="2">
    <source>
        <dbReference type="ARBA" id="ARBA00012438"/>
    </source>
</evidence>
<dbReference type="GO" id="GO:0000155">
    <property type="term" value="F:phosphorelay sensor kinase activity"/>
    <property type="evidence" value="ECO:0007669"/>
    <property type="project" value="TreeGrafter"/>
</dbReference>
<comment type="catalytic activity">
    <reaction evidence="1">
        <text>ATP + protein L-histidine = ADP + protein N-phospho-L-histidine.</text>
        <dbReference type="EC" id="2.7.13.3"/>
    </reaction>
</comment>
<dbReference type="Gene3D" id="3.30.565.10">
    <property type="entry name" value="Histidine kinase-like ATPase, C-terminal domain"/>
    <property type="match status" value="1"/>
</dbReference>
<dbReference type="GO" id="GO:0005886">
    <property type="term" value="C:plasma membrane"/>
    <property type="evidence" value="ECO:0007669"/>
    <property type="project" value="TreeGrafter"/>
</dbReference>
<evidence type="ECO:0000256" key="3">
    <source>
        <dbReference type="ARBA" id="ARBA00022553"/>
    </source>
</evidence>
<accession>A0A8E0NDN8</accession>
<evidence type="ECO:0000256" key="1">
    <source>
        <dbReference type="ARBA" id="ARBA00000085"/>
    </source>
</evidence>
<dbReference type="SUPFAM" id="SSF55874">
    <property type="entry name" value="ATPase domain of HSP90 chaperone/DNA topoisomerase II/histidine kinase"/>
    <property type="match status" value="1"/>
</dbReference>
<proteinExistence type="predicted"/>
<keyword evidence="6" id="KW-0902">Two-component regulatory system</keyword>
<dbReference type="CDD" id="cd16922">
    <property type="entry name" value="HATPase_EvgS-ArcB-TorS-like"/>
    <property type="match status" value="1"/>
</dbReference>
<dbReference type="Pfam" id="PF02518">
    <property type="entry name" value="HATPase_c"/>
    <property type="match status" value="1"/>
</dbReference>
<dbReference type="Proteomes" id="UP000016569">
    <property type="component" value="Unassembled WGS sequence"/>
</dbReference>
<keyword evidence="5 9" id="KW-0418">Kinase</keyword>
<dbReference type="PRINTS" id="PR00344">
    <property type="entry name" value="BCTRLSENSOR"/>
</dbReference>
<dbReference type="PANTHER" id="PTHR43047:SF72">
    <property type="entry name" value="OSMOSENSING HISTIDINE PROTEIN KINASE SLN1"/>
    <property type="match status" value="1"/>
</dbReference>
<comment type="caution">
    <text evidence="9">The sequence shown here is derived from an EMBL/GenBank/DDBJ whole genome shotgun (WGS) entry which is preliminary data.</text>
</comment>
<name>A0A8E0NDN8_9CAUL</name>
<dbReference type="InterPro" id="IPR003594">
    <property type="entry name" value="HATPase_dom"/>
</dbReference>
<dbReference type="GO" id="GO:0009927">
    <property type="term" value="F:histidine phosphotransfer kinase activity"/>
    <property type="evidence" value="ECO:0007669"/>
    <property type="project" value="TreeGrafter"/>
</dbReference>
<evidence type="ECO:0000259" key="8">
    <source>
        <dbReference type="PROSITE" id="PS50109"/>
    </source>
</evidence>
<evidence type="ECO:0000313" key="9">
    <source>
        <dbReference type="EMBL" id="GAD60464.1"/>
    </source>
</evidence>
<keyword evidence="10" id="KW-1185">Reference proteome</keyword>
<feature type="domain" description="Histidine kinase" evidence="8">
    <location>
        <begin position="1"/>
        <end position="164"/>
    </location>
</feature>
<organism evidence="9 10">
    <name type="scientific">Brevundimonas abyssalis TAR-001</name>
    <dbReference type="NCBI Taxonomy" id="1391729"/>
    <lineage>
        <taxon>Bacteria</taxon>
        <taxon>Pseudomonadati</taxon>
        <taxon>Pseudomonadota</taxon>
        <taxon>Alphaproteobacteria</taxon>
        <taxon>Caulobacterales</taxon>
        <taxon>Caulobacteraceae</taxon>
        <taxon>Brevundimonas</taxon>
    </lineage>
</organism>
<evidence type="ECO:0000256" key="4">
    <source>
        <dbReference type="ARBA" id="ARBA00022679"/>
    </source>
</evidence>
<reference evidence="10" key="1">
    <citation type="journal article" date="2013" name="Genome Announc.">
        <title>Draft Genome Sequence of the Dimorphic Prosthecate Bacterium Brevundimonas abyssalis TAR-001T.</title>
        <authorList>
            <person name="Tsubouchi T."/>
            <person name="Nishi S."/>
            <person name="Usui K."/>
            <person name="Shimane Y."/>
            <person name="Takaki Y."/>
            <person name="Maruyama T."/>
            <person name="Hatada Y."/>
        </authorList>
    </citation>
    <scope>NUCLEOTIDE SEQUENCE [LARGE SCALE GENOMIC DNA]</scope>
    <source>
        <strain evidence="10">TAR-001</strain>
    </source>
</reference>
<evidence type="ECO:0000256" key="7">
    <source>
        <dbReference type="SAM" id="MobiDB-lite"/>
    </source>
</evidence>
<dbReference type="PANTHER" id="PTHR43047">
    <property type="entry name" value="TWO-COMPONENT HISTIDINE PROTEIN KINASE"/>
    <property type="match status" value="1"/>
</dbReference>
<evidence type="ECO:0000256" key="6">
    <source>
        <dbReference type="ARBA" id="ARBA00023012"/>
    </source>
</evidence>
<gene>
    <name evidence="9" type="ORF">MBEBAB_2714</name>
</gene>
<dbReference type="InterPro" id="IPR036890">
    <property type="entry name" value="HATPase_C_sf"/>
</dbReference>
<dbReference type="EC" id="2.7.13.3" evidence="2"/>
<sequence length="174" mass="18705">MAKIEAGKMTLHYEAVDLSEICQDAIRLMRGRAQECGLKLNMDAPDLPEIEADYRALKQVLLNLISNAVKFTPEGGSITVRLSPAEGGVQIAVTDTGIGIAPEDLARLAQPFEQVEGQHSKTTQGTGLGLALTKSLIEMHHGEMKLESEPGKGTTVSFTVPARRPVEQDEARAA</sequence>
<evidence type="ECO:0000256" key="5">
    <source>
        <dbReference type="ARBA" id="ARBA00022777"/>
    </source>
</evidence>
<dbReference type="SMART" id="SM00387">
    <property type="entry name" value="HATPase_c"/>
    <property type="match status" value="1"/>
</dbReference>
<dbReference type="EMBL" id="BATC01000076">
    <property type="protein sequence ID" value="GAD60464.1"/>
    <property type="molecule type" value="Genomic_DNA"/>
</dbReference>
<dbReference type="FunFam" id="3.30.565.10:FF:000010">
    <property type="entry name" value="Sensor histidine kinase RcsC"/>
    <property type="match status" value="1"/>
</dbReference>